<proteinExistence type="predicted"/>
<accession>A0A1V3XCS4</accession>
<evidence type="ECO:0000313" key="1">
    <source>
        <dbReference type="EMBL" id="OOK76898.1"/>
    </source>
</evidence>
<dbReference type="EMBL" id="MVBN01000003">
    <property type="protein sequence ID" value="OOK76898.1"/>
    <property type="molecule type" value="Genomic_DNA"/>
</dbReference>
<dbReference type="AlphaFoldDB" id="A0A1V3XCS4"/>
<sequence length="53" mass="5896">MPLSRNEIRIMARAVCPARHRRPWRQDIAGAPLDVPGYCVAQAVCDPTLVRPA</sequence>
<reference evidence="1 2" key="1">
    <citation type="submission" date="2017-02" db="EMBL/GenBank/DDBJ databases">
        <title>Complete genome sequences of Mycobacterium kansasii strains isolated from rhesus macaques.</title>
        <authorList>
            <person name="Panda A."/>
            <person name="Nagaraj S."/>
            <person name="Zhao X."/>
            <person name="Tettelin H."/>
            <person name="Detolla L.J."/>
        </authorList>
    </citation>
    <scope>NUCLEOTIDE SEQUENCE [LARGE SCALE GENOMIC DNA]</scope>
    <source>
        <strain evidence="1 2">11-3469</strain>
    </source>
</reference>
<comment type="caution">
    <text evidence="1">The sequence shown here is derived from an EMBL/GenBank/DDBJ whole genome shotgun (WGS) entry which is preliminary data.</text>
</comment>
<name>A0A1V3XCS4_MYCKA</name>
<evidence type="ECO:0000313" key="2">
    <source>
        <dbReference type="Proteomes" id="UP000188532"/>
    </source>
</evidence>
<dbReference type="Proteomes" id="UP000188532">
    <property type="component" value="Unassembled WGS sequence"/>
</dbReference>
<organism evidence="1 2">
    <name type="scientific">Mycobacterium kansasii</name>
    <dbReference type="NCBI Taxonomy" id="1768"/>
    <lineage>
        <taxon>Bacteria</taxon>
        <taxon>Bacillati</taxon>
        <taxon>Actinomycetota</taxon>
        <taxon>Actinomycetes</taxon>
        <taxon>Mycobacteriales</taxon>
        <taxon>Mycobacteriaceae</taxon>
        <taxon>Mycobacterium</taxon>
    </lineage>
</organism>
<gene>
    <name evidence="1" type="ORF">BZL29_3750</name>
</gene>
<protein>
    <submittedName>
        <fullName evidence="1">Uncharacterized protein</fullName>
    </submittedName>
</protein>